<protein>
    <submittedName>
        <fullName evidence="2">ATP synthase F0 subunit 8</fullName>
    </submittedName>
</protein>
<dbReference type="AlphaFoldDB" id="A0A142AFS2"/>
<geneLocation type="mitochondrion" evidence="2"/>
<evidence type="ECO:0000313" key="2">
    <source>
        <dbReference type="EMBL" id="AMO26933.1"/>
    </source>
</evidence>
<dbReference type="GeneID" id="27216517"/>
<name>A0A142AFS2_9ANNE</name>
<proteinExistence type="predicted"/>
<feature type="transmembrane region" description="Helical" evidence="1">
    <location>
        <begin position="6"/>
        <end position="23"/>
    </location>
</feature>
<keyword evidence="1" id="KW-0812">Transmembrane</keyword>
<evidence type="ECO:0000256" key="1">
    <source>
        <dbReference type="SAM" id="Phobius"/>
    </source>
</evidence>
<dbReference type="CTD" id="4509"/>
<organism evidence="2">
    <name type="scientific">Amynthas carnosus</name>
    <dbReference type="NCBI Taxonomy" id="585683"/>
    <lineage>
        <taxon>Eukaryota</taxon>
        <taxon>Metazoa</taxon>
        <taxon>Spiralia</taxon>
        <taxon>Lophotrochozoa</taxon>
        <taxon>Annelida</taxon>
        <taxon>Clitellata</taxon>
        <taxon>Oligochaeta</taxon>
        <taxon>Crassiclitellata</taxon>
        <taxon>Megascolecida</taxon>
        <taxon>Megascolecidae</taxon>
        <taxon>Amynthas</taxon>
    </lineage>
</organism>
<sequence>MPHLSPMSWLTAIATLWIIMMLYTSNIWWTNLHTFEADFHKKIPAYKLPWPWT</sequence>
<keyword evidence="1" id="KW-1133">Transmembrane helix</keyword>
<dbReference type="EMBL" id="KT429008">
    <property type="protein sequence ID" value="AMO26933.1"/>
    <property type="molecule type" value="Genomic_DNA"/>
</dbReference>
<keyword evidence="2" id="KW-0496">Mitochondrion</keyword>
<accession>A0A142AFS2</accession>
<reference evidence="2" key="1">
    <citation type="submission" date="2015-08" db="EMBL/GenBank/DDBJ databases">
        <authorList>
            <person name="Babu N.S."/>
            <person name="Beckwith C.J."/>
            <person name="Beseler K.G."/>
            <person name="Brison A."/>
            <person name="Carone J.V."/>
            <person name="Caskin T.P."/>
            <person name="Diamond M."/>
            <person name="Durham M.E."/>
            <person name="Foxe J.M."/>
            <person name="Go M."/>
            <person name="Henderson B.A."/>
            <person name="Jones I.B."/>
            <person name="McGettigan J.A."/>
            <person name="Micheletti S.J."/>
            <person name="Nasrallah M.E."/>
            <person name="Ortiz D."/>
            <person name="Piller C.R."/>
            <person name="Privatt S.R."/>
            <person name="Schneider S.L."/>
            <person name="Sharp S."/>
            <person name="Smith T.C."/>
            <person name="Stanton J.D."/>
            <person name="Ullery H.E."/>
            <person name="Wilson R.J."/>
            <person name="Serrano M.G."/>
            <person name="Buck G."/>
            <person name="Lee V."/>
            <person name="Wang Y."/>
            <person name="Carvalho R."/>
            <person name="Voegtly L."/>
            <person name="Shi R."/>
            <person name="Duckworth R."/>
            <person name="Johnson A."/>
            <person name="Loviza R."/>
            <person name="Walstead R."/>
            <person name="Shah Z."/>
            <person name="Kiflezghi M."/>
            <person name="Wade K."/>
            <person name="Ball S.L."/>
            <person name="Bradley K.W."/>
            <person name="Asai D.J."/>
            <person name="Bowman C.A."/>
            <person name="Russell D.A."/>
            <person name="Pope W.H."/>
            <person name="Jacobs-Sera D."/>
            <person name="Hendrix R.W."/>
            <person name="Hatfull G.F."/>
        </authorList>
    </citation>
    <scope>NUCLEOTIDE SEQUENCE</scope>
</reference>
<keyword evidence="1" id="KW-0472">Membrane</keyword>
<dbReference type="RefSeq" id="YP_009244848.1">
    <property type="nucleotide sequence ID" value="NC_029863.1"/>
</dbReference>
<gene>
    <name evidence="2" type="primary">ATP8</name>
</gene>